<evidence type="ECO:0000313" key="5">
    <source>
        <dbReference type="Proteomes" id="UP000239388"/>
    </source>
</evidence>
<evidence type="ECO:0000313" key="4">
    <source>
        <dbReference type="EMBL" id="PQO42793.1"/>
    </source>
</evidence>
<feature type="repeat" description="TPR" evidence="3">
    <location>
        <begin position="690"/>
        <end position="723"/>
    </location>
</feature>
<evidence type="ECO:0008006" key="6">
    <source>
        <dbReference type="Google" id="ProtNLM"/>
    </source>
</evidence>
<dbReference type="Pfam" id="PF13432">
    <property type="entry name" value="TPR_16"/>
    <property type="match status" value="2"/>
</dbReference>
<keyword evidence="2 3" id="KW-0802">TPR repeat</keyword>
<dbReference type="InterPro" id="IPR019734">
    <property type="entry name" value="TPR_rpt"/>
</dbReference>
<gene>
    <name evidence="4" type="ORF">C5Y98_01160</name>
</gene>
<dbReference type="EMBL" id="PUIB01000002">
    <property type="protein sequence ID" value="PQO42793.1"/>
    <property type="molecule type" value="Genomic_DNA"/>
</dbReference>
<accession>A0A2S8GEE8</accession>
<protein>
    <recommendedName>
        <fullName evidence="6">Tetratricopeptide repeat-like domain-containing protein</fullName>
    </recommendedName>
</protein>
<keyword evidence="1" id="KW-0677">Repeat</keyword>
<comment type="caution">
    <text evidence="4">The sequence shown here is derived from an EMBL/GenBank/DDBJ whole genome shotgun (WGS) entry which is preliminary data.</text>
</comment>
<evidence type="ECO:0000256" key="3">
    <source>
        <dbReference type="PROSITE-ProRule" id="PRU00339"/>
    </source>
</evidence>
<feature type="repeat" description="TPR" evidence="3">
    <location>
        <begin position="170"/>
        <end position="203"/>
    </location>
</feature>
<sequence length="774" mass="86215">MDRQCLTAVAVGSFQFPIVFVSCRPIGGFMIFRLNRCVLSLVVFPLVGVLSQAGQCLAENGVSGEAPAKPLVKDELPFDQLPEPFSAETGRNEAAENRLKLTTLLTKARLQDHRGDLEGALQTYQRAYRLSPGSPSILQEIVRLGFMLKRNEIASRYAILLAEHKSSMSADALLRIGNYCLEDGQSARAAELYERAVELLKKEDSHAQELGTQFRLLGIYLSLGEPKEAARHADEVSKMIADPEKFGLAEVIEQFSEGGIRATYDQLGEAYLEAGEPNKAEKMFALSEETESKPAMALYHAAKVAAARKEWKVAEDKLQQYLAANYQEAGKAPYQLLLDVMRETAESPAAAQEAVVKQLRPIHDQSPEFAPLAYFLAGLYAENKNWDEVVLTAGPLIEADTNSAALANLCQAYTAQADWPAMVQLLATSLDTRYELTTLTKPLADLIADTEKWSAFQAYLKTVRPESLSLNERIAVARLFQEAGEGETSWTWAETALPDLDKQEKARLLMQFGLKAFRSEQEVVAEKALRAAIKLGMPKSQTSLFYFYLATVLEMQDKTDDALRTAKRAALLDEESALLRSRIPWTLYHAGRTDQAVQEYETLLGKFSSDYDNQQTRQVVREAKRLLSSLASQKGDLDTATEWLEQVLDEFPYDTGAMNDLGYLWVDHGQNLGRGFDMIRQAVADEPDNYAFLDSLGWAYYRLGRYSDAIYQLEKAAELAKDDGTVLDHLGDAYLGAGQKQKAIDTWKKASELLEQADEPEVLSKVLDKLKQQT</sequence>
<reference evidence="4 5" key="1">
    <citation type="submission" date="2018-02" db="EMBL/GenBank/DDBJ databases">
        <title>Comparative genomes isolates from brazilian mangrove.</title>
        <authorList>
            <person name="Araujo J.E."/>
            <person name="Taketani R.G."/>
            <person name="Silva M.C.P."/>
            <person name="Loureco M.V."/>
            <person name="Andreote F.D."/>
        </authorList>
    </citation>
    <scope>NUCLEOTIDE SEQUENCE [LARGE SCALE GENOMIC DNA]</scope>
    <source>
        <strain evidence="4 5">NAP PRIS-MGV</strain>
    </source>
</reference>
<evidence type="ECO:0000256" key="2">
    <source>
        <dbReference type="ARBA" id="ARBA00022803"/>
    </source>
</evidence>
<dbReference type="Gene3D" id="1.25.40.10">
    <property type="entry name" value="Tetratricopeptide repeat domain"/>
    <property type="match status" value="4"/>
</dbReference>
<dbReference type="InterPro" id="IPR011990">
    <property type="entry name" value="TPR-like_helical_dom_sf"/>
</dbReference>
<dbReference type="SMART" id="SM00028">
    <property type="entry name" value="TPR"/>
    <property type="match status" value="7"/>
</dbReference>
<evidence type="ECO:0000256" key="1">
    <source>
        <dbReference type="ARBA" id="ARBA00022737"/>
    </source>
</evidence>
<dbReference type="InterPro" id="IPR013105">
    <property type="entry name" value="TPR_2"/>
</dbReference>
<feature type="repeat" description="TPR" evidence="3">
    <location>
        <begin position="101"/>
        <end position="134"/>
    </location>
</feature>
<dbReference type="Pfam" id="PF07719">
    <property type="entry name" value="TPR_2"/>
    <property type="match status" value="1"/>
</dbReference>
<dbReference type="Proteomes" id="UP000239388">
    <property type="component" value="Unassembled WGS sequence"/>
</dbReference>
<proteinExistence type="predicted"/>
<dbReference type="PROSITE" id="PS50005">
    <property type="entry name" value="TPR"/>
    <property type="match status" value="3"/>
</dbReference>
<organism evidence="4 5">
    <name type="scientific">Blastopirellula marina</name>
    <dbReference type="NCBI Taxonomy" id="124"/>
    <lineage>
        <taxon>Bacteria</taxon>
        <taxon>Pseudomonadati</taxon>
        <taxon>Planctomycetota</taxon>
        <taxon>Planctomycetia</taxon>
        <taxon>Pirellulales</taxon>
        <taxon>Pirellulaceae</taxon>
        <taxon>Blastopirellula</taxon>
    </lineage>
</organism>
<name>A0A2S8GEE8_9BACT</name>
<dbReference type="PANTHER" id="PTHR12558">
    <property type="entry name" value="CELL DIVISION CYCLE 16,23,27"/>
    <property type="match status" value="1"/>
</dbReference>
<dbReference type="SUPFAM" id="SSF48452">
    <property type="entry name" value="TPR-like"/>
    <property type="match status" value="3"/>
</dbReference>
<dbReference type="PROSITE" id="PS51257">
    <property type="entry name" value="PROKAR_LIPOPROTEIN"/>
    <property type="match status" value="1"/>
</dbReference>
<dbReference type="AlphaFoldDB" id="A0A2S8GEE8"/>
<dbReference type="PANTHER" id="PTHR12558:SF13">
    <property type="entry name" value="CELL DIVISION CYCLE PROTEIN 27 HOMOLOG"/>
    <property type="match status" value="1"/>
</dbReference>